<dbReference type="PANTHER" id="PTHR48080">
    <property type="entry name" value="D-GALACTONATE DEHYDRATASE-RELATED"/>
    <property type="match status" value="1"/>
</dbReference>
<reference evidence="2" key="1">
    <citation type="submission" date="2018-05" db="EMBL/GenBank/DDBJ databases">
        <authorList>
            <person name="Lanie J.A."/>
            <person name="Ng W.-L."/>
            <person name="Kazmierczak K.M."/>
            <person name="Andrzejewski T.M."/>
            <person name="Davidsen T.M."/>
            <person name="Wayne K.J."/>
            <person name="Tettelin H."/>
            <person name="Glass J.I."/>
            <person name="Rusch D."/>
            <person name="Podicherti R."/>
            <person name="Tsui H.-C.T."/>
            <person name="Winkler M.E."/>
        </authorList>
    </citation>
    <scope>NUCLEOTIDE SEQUENCE</scope>
</reference>
<protein>
    <recommendedName>
        <fullName evidence="1">Mandelate racemase/muconate lactonizing enzyme C-terminal domain-containing protein</fullName>
    </recommendedName>
</protein>
<name>A0A382PYI1_9ZZZZ</name>
<dbReference type="EMBL" id="UINC01110427">
    <property type="protein sequence ID" value="SVC77927.1"/>
    <property type="molecule type" value="Genomic_DNA"/>
</dbReference>
<dbReference type="InterPro" id="IPR036849">
    <property type="entry name" value="Enolase-like_C_sf"/>
</dbReference>
<evidence type="ECO:0000313" key="2">
    <source>
        <dbReference type="EMBL" id="SVC77927.1"/>
    </source>
</evidence>
<sequence length="314" mass="33589">VGALHITDIAIVESTGWLHLLTDSDHKGCCPGVPPTSAETIRGLYSPLLVGAGPHERERLWHAMVARTADQKVEEPLWAYVDVALWDLLGKAVQLPVYQVLGGFRDRIPASRHSGSGLADDDVIEAAVTAATAGYWACVDAVPRPVEATLDLALRIRQAVGPDFRLIHDGGGRYTHQEALRLGRGLEAATYHRLENPMPATDLAGLEALTANLDLPVYTMNPGRDAHRHAVSLLARNATDGLIVSVPASGGITDVIKLARTAECFGINCELGVDRTMGGYVHAQLLGAVRNAHFFATIETGEDASEAAIEPLRP</sequence>
<proteinExistence type="predicted"/>
<dbReference type="InterPro" id="IPR029065">
    <property type="entry name" value="Enolase_C-like"/>
</dbReference>
<dbReference type="Pfam" id="PF13378">
    <property type="entry name" value="MR_MLE_C"/>
    <property type="match status" value="1"/>
</dbReference>
<organism evidence="2">
    <name type="scientific">marine metagenome</name>
    <dbReference type="NCBI Taxonomy" id="408172"/>
    <lineage>
        <taxon>unclassified sequences</taxon>
        <taxon>metagenomes</taxon>
        <taxon>ecological metagenomes</taxon>
    </lineage>
</organism>
<dbReference type="Pfam" id="PF02746">
    <property type="entry name" value="MR_MLE_N"/>
    <property type="match status" value="1"/>
</dbReference>
<feature type="non-terminal residue" evidence="2">
    <location>
        <position position="1"/>
    </location>
</feature>
<dbReference type="SMART" id="SM00922">
    <property type="entry name" value="MR_MLE"/>
    <property type="match status" value="1"/>
</dbReference>
<dbReference type="InterPro" id="IPR034593">
    <property type="entry name" value="DgoD-like"/>
</dbReference>
<evidence type="ECO:0000259" key="1">
    <source>
        <dbReference type="SMART" id="SM00922"/>
    </source>
</evidence>
<dbReference type="InterPro" id="IPR013342">
    <property type="entry name" value="Mandelate_racemase_C"/>
</dbReference>
<dbReference type="InterPro" id="IPR029017">
    <property type="entry name" value="Enolase-like_N"/>
</dbReference>
<dbReference type="InterPro" id="IPR013341">
    <property type="entry name" value="Mandelate_racemase_N_dom"/>
</dbReference>
<dbReference type="Gene3D" id="3.20.20.120">
    <property type="entry name" value="Enolase-like C-terminal domain"/>
    <property type="match status" value="1"/>
</dbReference>
<dbReference type="SUPFAM" id="SSF51604">
    <property type="entry name" value="Enolase C-terminal domain-like"/>
    <property type="match status" value="1"/>
</dbReference>
<feature type="non-terminal residue" evidence="2">
    <location>
        <position position="314"/>
    </location>
</feature>
<dbReference type="Gene3D" id="3.30.390.10">
    <property type="entry name" value="Enolase-like, N-terminal domain"/>
    <property type="match status" value="1"/>
</dbReference>
<feature type="domain" description="Mandelate racemase/muconate lactonizing enzyme C-terminal" evidence="1">
    <location>
        <begin position="120"/>
        <end position="216"/>
    </location>
</feature>
<dbReference type="AlphaFoldDB" id="A0A382PYI1"/>
<accession>A0A382PYI1</accession>
<gene>
    <name evidence="2" type="ORF">METZ01_LOCUS330781</name>
</gene>
<dbReference type="SUPFAM" id="SSF54826">
    <property type="entry name" value="Enolase N-terminal domain-like"/>
    <property type="match status" value="1"/>
</dbReference>